<comment type="similarity">
    <text evidence="2">Belongs to the histidine acid phosphatase family.</text>
</comment>
<evidence type="ECO:0008006" key="6">
    <source>
        <dbReference type="Google" id="ProtNLM"/>
    </source>
</evidence>
<keyword evidence="3" id="KW-0812">Transmembrane</keyword>
<keyword evidence="5" id="KW-1185">Reference proteome</keyword>
<reference evidence="4" key="1">
    <citation type="submission" date="2022-01" db="EMBL/GenBank/DDBJ databases">
        <authorList>
            <person name="King R."/>
        </authorList>
    </citation>
    <scope>NUCLEOTIDE SEQUENCE</scope>
</reference>
<protein>
    <recommendedName>
        <fullName evidence="6">Lysosomal acid phosphatase</fullName>
    </recommendedName>
</protein>
<keyword evidence="3" id="KW-0472">Membrane</keyword>
<evidence type="ECO:0000313" key="5">
    <source>
        <dbReference type="Proteomes" id="UP001152798"/>
    </source>
</evidence>
<feature type="transmembrane region" description="Helical" evidence="3">
    <location>
        <begin position="20"/>
        <end position="40"/>
    </location>
</feature>
<dbReference type="Gene3D" id="3.40.50.1240">
    <property type="entry name" value="Phosphoglycerate mutase-like"/>
    <property type="match status" value="1"/>
</dbReference>
<dbReference type="Proteomes" id="UP001152798">
    <property type="component" value="Chromosome 5"/>
</dbReference>
<dbReference type="AlphaFoldDB" id="A0A9P0HFW1"/>
<comment type="catalytic activity">
    <reaction evidence="1">
        <text>a phosphate monoester + H2O = an alcohol + phosphate</text>
        <dbReference type="Rhea" id="RHEA:15017"/>
        <dbReference type="ChEBI" id="CHEBI:15377"/>
        <dbReference type="ChEBI" id="CHEBI:30879"/>
        <dbReference type="ChEBI" id="CHEBI:43474"/>
        <dbReference type="ChEBI" id="CHEBI:67140"/>
        <dbReference type="EC" id="3.1.3.2"/>
    </reaction>
</comment>
<evidence type="ECO:0000313" key="4">
    <source>
        <dbReference type="EMBL" id="CAH1401698.1"/>
    </source>
</evidence>
<evidence type="ECO:0000256" key="3">
    <source>
        <dbReference type="SAM" id="Phobius"/>
    </source>
</evidence>
<sequence length="385" mass="44217">MFRSNSFITREMRSKRRKTLLTVILLGFLISIFLFGYLAFGEDQTGHPTLVQLHILFRHGERTPSSKYPTDRHSDFIWPDGPGALTNKGKQSMYNFGKTLRQRYGRFLSEYYSPDELSVVSSYAPRCQMSAMTLLAGLYPPMGKQVWNKDLLWQPIPVNPIPRHIDNLITAKASCMAFDVEKKKSDKELLNNLTESDNKIFSYLSQKTNSFIENIEQVEQLYSILKIEDENGLVIPEWTKSVFPEPMKTFTQMNLESYSRTPKLKRLQGGPLLKEWLKNIEASRKKIHLYSGHDLTLVTLLRTIGVSTAGITTPPDYGASFILEVHHISDKRILKAFYFNSNKDSEPITLLLPNCEPMCTVESLKETLKSFIPDDWDHECFAQTV</sequence>
<gene>
    <name evidence="4" type="ORF">NEZAVI_LOCUS10666</name>
</gene>
<evidence type="ECO:0000256" key="2">
    <source>
        <dbReference type="ARBA" id="ARBA00005375"/>
    </source>
</evidence>
<keyword evidence="3" id="KW-1133">Transmembrane helix</keyword>
<dbReference type="InterPro" id="IPR033379">
    <property type="entry name" value="Acid_Pase_AS"/>
</dbReference>
<dbReference type="GO" id="GO:0003993">
    <property type="term" value="F:acid phosphatase activity"/>
    <property type="evidence" value="ECO:0007669"/>
    <property type="project" value="UniProtKB-EC"/>
</dbReference>
<dbReference type="SUPFAM" id="SSF53254">
    <property type="entry name" value="Phosphoglycerate mutase-like"/>
    <property type="match status" value="1"/>
</dbReference>
<dbReference type="Pfam" id="PF00328">
    <property type="entry name" value="His_Phos_2"/>
    <property type="match status" value="1"/>
</dbReference>
<proteinExistence type="inferred from homology"/>
<dbReference type="InterPro" id="IPR000560">
    <property type="entry name" value="His_Pase_clade-2"/>
</dbReference>
<name>A0A9P0HFW1_NEZVI</name>
<organism evidence="4 5">
    <name type="scientific">Nezara viridula</name>
    <name type="common">Southern green stink bug</name>
    <name type="synonym">Cimex viridulus</name>
    <dbReference type="NCBI Taxonomy" id="85310"/>
    <lineage>
        <taxon>Eukaryota</taxon>
        <taxon>Metazoa</taxon>
        <taxon>Ecdysozoa</taxon>
        <taxon>Arthropoda</taxon>
        <taxon>Hexapoda</taxon>
        <taxon>Insecta</taxon>
        <taxon>Pterygota</taxon>
        <taxon>Neoptera</taxon>
        <taxon>Paraneoptera</taxon>
        <taxon>Hemiptera</taxon>
        <taxon>Heteroptera</taxon>
        <taxon>Panheteroptera</taxon>
        <taxon>Pentatomomorpha</taxon>
        <taxon>Pentatomoidea</taxon>
        <taxon>Pentatomidae</taxon>
        <taxon>Pentatominae</taxon>
        <taxon>Nezara</taxon>
    </lineage>
</organism>
<dbReference type="InterPro" id="IPR029033">
    <property type="entry name" value="His_PPase_superfam"/>
</dbReference>
<dbReference type="PANTHER" id="PTHR11567">
    <property type="entry name" value="ACID PHOSPHATASE-RELATED"/>
    <property type="match status" value="1"/>
</dbReference>
<dbReference type="CDD" id="cd07061">
    <property type="entry name" value="HP_HAP_like"/>
    <property type="match status" value="1"/>
</dbReference>
<dbReference type="OrthoDB" id="6573863at2759"/>
<dbReference type="EMBL" id="OV725081">
    <property type="protein sequence ID" value="CAH1401698.1"/>
    <property type="molecule type" value="Genomic_DNA"/>
</dbReference>
<dbReference type="PROSITE" id="PS00616">
    <property type="entry name" value="HIS_ACID_PHOSPHAT_1"/>
    <property type="match status" value="1"/>
</dbReference>
<evidence type="ECO:0000256" key="1">
    <source>
        <dbReference type="ARBA" id="ARBA00000032"/>
    </source>
</evidence>
<dbReference type="PANTHER" id="PTHR11567:SF19">
    <property type="entry name" value="GH19849P"/>
    <property type="match status" value="1"/>
</dbReference>
<accession>A0A9P0HFW1</accession>
<dbReference type="InterPro" id="IPR050645">
    <property type="entry name" value="Histidine_acid_phosphatase"/>
</dbReference>